<dbReference type="KEGG" id="ttr:Tter_1368"/>
<accession>D1CBW0</accession>
<comment type="function">
    <text evidence="7">Catalyzes the transfer of a ribosyl phosphate group from 5-phosphoribose 1-diphosphate to orotate, leading to the formation of orotidine monophosphate (OMP).</text>
</comment>
<feature type="binding site" description="in other chain" evidence="7">
    <location>
        <begin position="116"/>
        <end position="124"/>
    </location>
    <ligand>
        <name>5-phospho-alpha-D-ribose 1-diphosphate</name>
        <dbReference type="ChEBI" id="CHEBI:58017"/>
        <note>ligand shared between dimeric partners</note>
    </ligand>
</feature>
<comment type="pathway">
    <text evidence="1 7">Pyrimidine metabolism; UMP biosynthesis via de novo pathway; UMP from orotate: step 1/2.</text>
</comment>
<dbReference type="InterPro" id="IPR029057">
    <property type="entry name" value="PRTase-like"/>
</dbReference>
<dbReference type="NCBIfam" id="TIGR01367">
    <property type="entry name" value="pyrE_Therm"/>
    <property type="match status" value="1"/>
</dbReference>
<evidence type="ECO:0000256" key="4">
    <source>
        <dbReference type="ARBA" id="ARBA00022679"/>
    </source>
</evidence>
<evidence type="ECO:0000256" key="2">
    <source>
        <dbReference type="ARBA" id="ARBA00011971"/>
    </source>
</evidence>
<dbReference type="SUPFAM" id="SSF53271">
    <property type="entry name" value="PRTase-like"/>
    <property type="match status" value="1"/>
</dbReference>
<name>D1CBW0_THET1</name>
<keyword evidence="3 7" id="KW-0328">Glycosyltransferase</keyword>
<comment type="subunit">
    <text evidence="7">Homodimer.</text>
</comment>
<dbReference type="eggNOG" id="COG0461">
    <property type="taxonomic scope" value="Bacteria"/>
</dbReference>
<dbReference type="GO" id="GO:0000287">
    <property type="term" value="F:magnesium ion binding"/>
    <property type="evidence" value="ECO:0007669"/>
    <property type="project" value="UniProtKB-UniRule"/>
</dbReference>
<keyword evidence="4 7" id="KW-0808">Transferase</keyword>
<dbReference type="Proteomes" id="UP000000323">
    <property type="component" value="Chromosome 1"/>
</dbReference>
<dbReference type="EMBL" id="CP001825">
    <property type="protein sequence ID" value="ACZ42275.1"/>
    <property type="molecule type" value="Genomic_DNA"/>
</dbReference>
<comment type="similarity">
    <text evidence="7">Belongs to the purine/pyrimidine phosphoribosyltransferase family. PyrE subfamily.</text>
</comment>
<dbReference type="GO" id="GO:0044205">
    <property type="term" value="P:'de novo' UMP biosynthetic process"/>
    <property type="evidence" value="ECO:0007669"/>
    <property type="project" value="UniProtKB-UniRule"/>
</dbReference>
<dbReference type="HOGENOM" id="CLU_074878_3_0_0"/>
<evidence type="ECO:0000313" key="9">
    <source>
        <dbReference type="EMBL" id="ACZ42275.1"/>
    </source>
</evidence>
<feature type="binding site" evidence="7">
    <location>
        <position position="148"/>
    </location>
    <ligand>
        <name>orotate</name>
        <dbReference type="ChEBI" id="CHEBI:30839"/>
    </ligand>
</feature>
<dbReference type="GO" id="GO:0019856">
    <property type="term" value="P:pyrimidine nucleobase biosynthetic process"/>
    <property type="evidence" value="ECO:0007669"/>
    <property type="project" value="InterPro"/>
</dbReference>
<comment type="caution">
    <text evidence="7">Lacks conserved residue(s) required for the propagation of feature annotation.</text>
</comment>
<gene>
    <name evidence="7" type="primary">pyrE</name>
    <name evidence="9" type="ordered locus">Tter_1368</name>
</gene>
<dbReference type="GO" id="GO:0004588">
    <property type="term" value="F:orotate phosphoribosyltransferase activity"/>
    <property type="evidence" value="ECO:0007669"/>
    <property type="project" value="UniProtKB-UniRule"/>
</dbReference>
<comment type="catalytic activity">
    <reaction evidence="7">
        <text>orotidine 5'-phosphate + diphosphate = orotate + 5-phospho-alpha-D-ribose 1-diphosphate</text>
        <dbReference type="Rhea" id="RHEA:10380"/>
        <dbReference type="ChEBI" id="CHEBI:30839"/>
        <dbReference type="ChEBI" id="CHEBI:33019"/>
        <dbReference type="ChEBI" id="CHEBI:57538"/>
        <dbReference type="ChEBI" id="CHEBI:58017"/>
        <dbReference type="EC" id="2.4.2.10"/>
    </reaction>
</comment>
<feature type="binding site" evidence="7">
    <location>
        <position position="120"/>
    </location>
    <ligand>
        <name>orotate</name>
        <dbReference type="ChEBI" id="CHEBI:30839"/>
    </ligand>
</feature>
<evidence type="ECO:0000259" key="8">
    <source>
        <dbReference type="Pfam" id="PF00156"/>
    </source>
</evidence>
<reference evidence="10" key="1">
    <citation type="journal article" date="2010" name="Stand. Genomic Sci.">
        <title>Complete genome sequence of 'Thermobaculum terrenum' type strain (YNP1).</title>
        <authorList>
            <person name="Kiss H."/>
            <person name="Cleland D."/>
            <person name="Lapidus A."/>
            <person name="Lucas S."/>
            <person name="Glavina Del Rio T."/>
            <person name="Nolan M."/>
            <person name="Tice H."/>
            <person name="Han C."/>
            <person name="Goodwin L."/>
            <person name="Pitluck S."/>
            <person name="Liolios K."/>
            <person name="Ivanova N."/>
            <person name="Mavromatis K."/>
            <person name="Ovchinnikova G."/>
            <person name="Pati A."/>
            <person name="Chen A."/>
            <person name="Palaniappan K."/>
            <person name="Land M."/>
            <person name="Hauser L."/>
            <person name="Chang Y."/>
            <person name="Jeffries C."/>
            <person name="Lu M."/>
            <person name="Brettin T."/>
            <person name="Detter J."/>
            <person name="Goker M."/>
            <person name="Tindall B."/>
            <person name="Beck B."/>
            <person name="McDermott T."/>
            <person name="Woyke T."/>
            <person name="Bristow J."/>
            <person name="Eisen J."/>
            <person name="Markowitz V."/>
            <person name="Hugenholtz P."/>
            <person name="Kyrpides N."/>
            <person name="Klenk H."/>
            <person name="Cheng J."/>
        </authorList>
    </citation>
    <scope>NUCLEOTIDE SEQUENCE [LARGE SCALE GENOMIC DNA]</scope>
    <source>
        <strain evidence="10">ATCC BAA-798 / YNP1</strain>
    </source>
</reference>
<dbReference type="InterPro" id="IPR023031">
    <property type="entry name" value="OPRT"/>
</dbReference>
<dbReference type="InterPro" id="IPR000836">
    <property type="entry name" value="PRTase_dom"/>
</dbReference>
<protein>
    <recommendedName>
        <fullName evidence="2 7">Orotate phosphoribosyltransferase</fullName>
        <shortName evidence="7">OPRT</shortName>
        <shortName evidence="7">OPRTase</shortName>
        <ecNumber evidence="2 7">2.4.2.10</ecNumber>
    </recommendedName>
</protein>
<evidence type="ECO:0000313" key="10">
    <source>
        <dbReference type="Proteomes" id="UP000000323"/>
    </source>
</evidence>
<dbReference type="UniPathway" id="UPA00070">
    <property type="reaction ID" value="UER00119"/>
</dbReference>
<sequence length="195" mass="20922">MRETTDTRELLVRNGALLEGHFLLSSGLHAQYYVEKFRIIEKPDLASSLCSQIVQHFADRNPDVVAGPTTGGAILAFEVARQMGLRSIIAEPAPTGGREFRRGFEIKPGERVLIVDDVMTTGGSVKDTIEAVNQLGGNVVGVGLLVDRSGGKVDLGVDYWSTITLDIPTYDPEVCPLCSAGVPITKRGTSAKVNP</sequence>
<dbReference type="PANTHER" id="PTHR19278:SF9">
    <property type="entry name" value="URIDINE 5'-MONOPHOSPHATE SYNTHASE"/>
    <property type="match status" value="1"/>
</dbReference>
<dbReference type="HAMAP" id="MF_01208">
    <property type="entry name" value="PyrE"/>
    <property type="match status" value="1"/>
</dbReference>
<dbReference type="EC" id="2.4.2.10" evidence="2 7"/>
<evidence type="ECO:0000256" key="3">
    <source>
        <dbReference type="ARBA" id="ARBA00022676"/>
    </source>
</evidence>
<keyword evidence="5 7" id="KW-0460">Magnesium</keyword>
<dbReference type="AlphaFoldDB" id="D1CBW0"/>
<keyword evidence="10" id="KW-1185">Reference proteome</keyword>
<dbReference type="RefSeq" id="WP_012875310.1">
    <property type="nucleotide sequence ID" value="NC_013525.1"/>
</dbReference>
<keyword evidence="6 7" id="KW-0665">Pyrimidine biosynthesis</keyword>
<dbReference type="OrthoDB" id="9783570at2"/>
<dbReference type="STRING" id="525904.Tter_1368"/>
<feature type="domain" description="Phosphoribosyltransferase" evidence="8">
    <location>
        <begin position="48"/>
        <end position="155"/>
    </location>
</feature>
<proteinExistence type="inferred from homology"/>
<comment type="cofactor">
    <cofactor evidence="7">
        <name>Mg(2+)</name>
        <dbReference type="ChEBI" id="CHEBI:18420"/>
    </cofactor>
</comment>
<dbReference type="PANTHER" id="PTHR19278">
    <property type="entry name" value="OROTATE PHOSPHORIBOSYLTRANSFERASE"/>
    <property type="match status" value="1"/>
</dbReference>
<evidence type="ECO:0000256" key="1">
    <source>
        <dbReference type="ARBA" id="ARBA00004889"/>
    </source>
</evidence>
<organism evidence="9 10">
    <name type="scientific">Thermobaculum terrenum (strain ATCC BAA-798 / CCMEE 7001 / YNP1)</name>
    <dbReference type="NCBI Taxonomy" id="525904"/>
    <lineage>
        <taxon>Bacteria</taxon>
        <taxon>Bacillati</taxon>
        <taxon>Chloroflexota</taxon>
        <taxon>Chloroflexia</taxon>
        <taxon>Candidatus Thermobaculales</taxon>
        <taxon>Candidatus Thermobaculaceae</taxon>
        <taxon>Thermobaculum</taxon>
    </lineage>
</organism>
<dbReference type="Pfam" id="PF00156">
    <property type="entry name" value="Pribosyltran"/>
    <property type="match status" value="1"/>
</dbReference>
<evidence type="ECO:0000256" key="6">
    <source>
        <dbReference type="ARBA" id="ARBA00022975"/>
    </source>
</evidence>
<dbReference type="InterPro" id="IPR006273">
    <property type="entry name" value="Orotate_PRibTrfase_bac"/>
</dbReference>
<dbReference type="Gene3D" id="3.40.50.2020">
    <property type="match status" value="1"/>
</dbReference>
<dbReference type="CDD" id="cd06223">
    <property type="entry name" value="PRTases_typeI"/>
    <property type="match status" value="1"/>
</dbReference>
<evidence type="ECO:0000256" key="7">
    <source>
        <dbReference type="HAMAP-Rule" id="MF_01208"/>
    </source>
</evidence>
<evidence type="ECO:0000256" key="5">
    <source>
        <dbReference type="ARBA" id="ARBA00022842"/>
    </source>
</evidence>